<organism evidence="1 2">
    <name type="scientific">Thalassiosira oceanica</name>
    <name type="common">Marine diatom</name>
    <dbReference type="NCBI Taxonomy" id="159749"/>
    <lineage>
        <taxon>Eukaryota</taxon>
        <taxon>Sar</taxon>
        <taxon>Stramenopiles</taxon>
        <taxon>Ochrophyta</taxon>
        <taxon>Bacillariophyta</taxon>
        <taxon>Coscinodiscophyceae</taxon>
        <taxon>Thalassiosirophycidae</taxon>
        <taxon>Thalassiosirales</taxon>
        <taxon>Thalassiosiraceae</taxon>
        <taxon>Thalassiosira</taxon>
    </lineage>
</organism>
<dbReference type="Gene3D" id="1.25.40.10">
    <property type="entry name" value="Tetratricopeptide repeat domain"/>
    <property type="match status" value="1"/>
</dbReference>
<protein>
    <recommendedName>
        <fullName evidence="3">Sel1 repeat family protein</fullName>
    </recommendedName>
</protein>
<dbReference type="Proteomes" id="UP000266841">
    <property type="component" value="Unassembled WGS sequence"/>
</dbReference>
<dbReference type="SUPFAM" id="SSF81901">
    <property type="entry name" value="HCP-like"/>
    <property type="match status" value="1"/>
</dbReference>
<dbReference type="InterPro" id="IPR006597">
    <property type="entry name" value="Sel1-like"/>
</dbReference>
<dbReference type="Pfam" id="PF08238">
    <property type="entry name" value="Sel1"/>
    <property type="match status" value="2"/>
</dbReference>
<gene>
    <name evidence="1" type="ORF">THAOC_34107</name>
</gene>
<dbReference type="eggNOG" id="KOG1550">
    <property type="taxonomic scope" value="Eukaryota"/>
</dbReference>
<evidence type="ECO:0000313" key="2">
    <source>
        <dbReference type="Proteomes" id="UP000266841"/>
    </source>
</evidence>
<evidence type="ECO:0000313" key="1">
    <source>
        <dbReference type="EMBL" id="EJK47191.1"/>
    </source>
</evidence>
<dbReference type="AlphaFoldDB" id="K0RDV6"/>
<comment type="caution">
    <text evidence="1">The sequence shown here is derived from an EMBL/GenBank/DDBJ whole genome shotgun (WGS) entry which is preliminary data.</text>
</comment>
<proteinExistence type="predicted"/>
<dbReference type="EMBL" id="AGNL01047239">
    <property type="protein sequence ID" value="EJK47191.1"/>
    <property type="molecule type" value="Genomic_DNA"/>
</dbReference>
<name>K0RDV6_THAOC</name>
<reference evidence="1 2" key="1">
    <citation type="journal article" date="2012" name="Genome Biol.">
        <title>Genome and low-iron response of an oceanic diatom adapted to chronic iron limitation.</title>
        <authorList>
            <person name="Lommer M."/>
            <person name="Specht M."/>
            <person name="Roy A.S."/>
            <person name="Kraemer L."/>
            <person name="Andreson R."/>
            <person name="Gutowska M.A."/>
            <person name="Wolf J."/>
            <person name="Bergner S.V."/>
            <person name="Schilhabel M.B."/>
            <person name="Klostermeier U.C."/>
            <person name="Beiko R.G."/>
            <person name="Rosenstiel P."/>
            <person name="Hippler M."/>
            <person name="Laroche J."/>
        </authorList>
    </citation>
    <scope>NUCLEOTIDE SEQUENCE [LARGE SCALE GENOMIC DNA]</scope>
    <source>
        <strain evidence="1 2">CCMP1005</strain>
    </source>
</reference>
<sequence length="174" mass="19227">MIEKRAEAGDPAGISNLANQYLRGGMGVKQDVPRAAELYERAAELGNKDSHNTLSCIYAVGMMDVKKDMAKAIRHWEKAAMLGHAVCRHNLGSQEYAYGNRDLALQHLMISAKLGYETSLNMIKMMFMNGAATKADYAGALRGYQNAIEEMRSPDRDEAIKGLASNMPKLSWEL</sequence>
<accession>K0RDV6</accession>
<dbReference type="PANTHER" id="PTHR43628">
    <property type="entry name" value="ACTIVATOR OF C KINASE PROTEIN 1-RELATED"/>
    <property type="match status" value="1"/>
</dbReference>
<keyword evidence="2" id="KW-1185">Reference proteome</keyword>
<dbReference type="SMART" id="SM00671">
    <property type="entry name" value="SEL1"/>
    <property type="match status" value="2"/>
</dbReference>
<dbReference type="InterPro" id="IPR011990">
    <property type="entry name" value="TPR-like_helical_dom_sf"/>
</dbReference>
<dbReference type="OrthoDB" id="40126at2759"/>
<evidence type="ECO:0008006" key="3">
    <source>
        <dbReference type="Google" id="ProtNLM"/>
    </source>
</evidence>
<dbReference type="PANTHER" id="PTHR43628:SF1">
    <property type="entry name" value="CHITIN SYNTHASE REGULATORY FACTOR 2-RELATED"/>
    <property type="match status" value="1"/>
</dbReference>
<dbReference type="InterPro" id="IPR052945">
    <property type="entry name" value="Mitotic_Regulator"/>
</dbReference>